<sequence length="628" mass="70916">MHHNQSMDKYTHYYETSFVSLLPTDELRKLVTDASEYLMRMLCFTVIDHTIPSLPFFPPYLLFLSLSPPLQISMLHIEPSSQYTISFSLSRRILKFSALKRPTKKPENSNNLQKSPLHIMQNVQTRDTASIHVRNKVWCRYYPAFPSYNFSFLTRLQTLSYHPISSHPIPSHPISFHPISLGPCYIGHAAITAFPSSEMLATGISTDRKVLHVVPEAAEEAGDVVYAIQFNQINPYSLTGGMRVSEGVELKMGFKTRMGVNIPKSSSGFRSSNYSPSYVVHAVRQDERPSTMRQEVVLAPPKAEGKENIRQIHEGNGAEGGDYRAVTTSSLLPFYRMHSSYLTPLHILTLRYTPLATNPVPHELGAPKSFTSYDRPLPKKGQGKAITRKWRFKDTKDVFCVCCRGCNLGKKYQDRLYLDVAAHASAPSCSRNLAGTTLAMPDLGEAGRLGSWRNARTIPLRTMRSCNKNTLSERRICQGSDLEQVFKRVGLCSVEYNDMLKYAHMDLATLLAPKTRSKFEFKFVLEEGNQWRVDMVFTGHSVAISIAQTGQISTPYTLRDWSDQLKGVLNTNIIGPSCATRPDYMEKLKRYPTITKVKRPMTPIFGVSVVKRRAIQAPPRPYVTSLRS</sequence>
<dbReference type="EMBL" id="MU003494">
    <property type="protein sequence ID" value="KAF2476435.1"/>
    <property type="molecule type" value="Genomic_DNA"/>
</dbReference>
<accession>A0ACB6RDN5</accession>
<reference evidence="1" key="1">
    <citation type="journal article" date="2020" name="Stud. Mycol.">
        <title>101 Dothideomycetes genomes: a test case for predicting lifestyles and emergence of pathogens.</title>
        <authorList>
            <person name="Haridas S."/>
            <person name="Albert R."/>
            <person name="Binder M."/>
            <person name="Bloem J."/>
            <person name="Labutti K."/>
            <person name="Salamov A."/>
            <person name="Andreopoulos B."/>
            <person name="Baker S."/>
            <person name="Barry K."/>
            <person name="Bills G."/>
            <person name="Bluhm B."/>
            <person name="Cannon C."/>
            <person name="Castanera R."/>
            <person name="Culley D."/>
            <person name="Daum C."/>
            <person name="Ezra D."/>
            <person name="Gonzalez J."/>
            <person name="Henrissat B."/>
            <person name="Kuo A."/>
            <person name="Liang C."/>
            <person name="Lipzen A."/>
            <person name="Lutzoni F."/>
            <person name="Magnuson J."/>
            <person name="Mondo S."/>
            <person name="Nolan M."/>
            <person name="Ohm R."/>
            <person name="Pangilinan J."/>
            <person name="Park H.-J."/>
            <person name="Ramirez L."/>
            <person name="Alfaro M."/>
            <person name="Sun H."/>
            <person name="Tritt A."/>
            <person name="Yoshinaga Y."/>
            <person name="Zwiers L.-H."/>
            <person name="Turgeon B."/>
            <person name="Goodwin S."/>
            <person name="Spatafora J."/>
            <person name="Crous P."/>
            <person name="Grigoriev I."/>
        </authorList>
    </citation>
    <scope>NUCLEOTIDE SEQUENCE</scope>
    <source>
        <strain evidence="1">ATCC 200398</strain>
    </source>
</reference>
<name>A0ACB6RDN5_9PLEO</name>
<evidence type="ECO:0000313" key="2">
    <source>
        <dbReference type="Proteomes" id="UP000799755"/>
    </source>
</evidence>
<organism evidence="1 2">
    <name type="scientific">Lindgomyces ingoldianus</name>
    <dbReference type="NCBI Taxonomy" id="673940"/>
    <lineage>
        <taxon>Eukaryota</taxon>
        <taxon>Fungi</taxon>
        <taxon>Dikarya</taxon>
        <taxon>Ascomycota</taxon>
        <taxon>Pezizomycotina</taxon>
        <taxon>Dothideomycetes</taxon>
        <taxon>Pleosporomycetidae</taxon>
        <taxon>Pleosporales</taxon>
        <taxon>Lindgomycetaceae</taxon>
        <taxon>Lindgomyces</taxon>
    </lineage>
</organism>
<protein>
    <submittedName>
        <fullName evidence="1">Uncharacterized protein</fullName>
    </submittedName>
</protein>
<evidence type="ECO:0000313" key="1">
    <source>
        <dbReference type="EMBL" id="KAF2476435.1"/>
    </source>
</evidence>
<gene>
    <name evidence="1" type="ORF">BDR25DRAFT_349535</name>
</gene>
<proteinExistence type="predicted"/>
<comment type="caution">
    <text evidence="1">The sequence shown here is derived from an EMBL/GenBank/DDBJ whole genome shotgun (WGS) entry which is preliminary data.</text>
</comment>
<dbReference type="Proteomes" id="UP000799755">
    <property type="component" value="Unassembled WGS sequence"/>
</dbReference>
<keyword evidence="2" id="KW-1185">Reference proteome</keyword>